<keyword evidence="4 5" id="KW-0687">Ribonucleoprotein</keyword>
<dbReference type="PROSITE" id="PS00963">
    <property type="entry name" value="RIBOSOMAL_S2_2"/>
    <property type="match status" value="1"/>
</dbReference>
<protein>
    <recommendedName>
        <fullName evidence="9">Ribosomal protein S2</fullName>
    </recommendedName>
</protein>
<accession>G3AUM9</accession>
<evidence type="ECO:0000256" key="4">
    <source>
        <dbReference type="ARBA" id="ARBA00023274"/>
    </source>
</evidence>
<dbReference type="GO" id="GO:0006412">
    <property type="term" value="P:translation"/>
    <property type="evidence" value="ECO:0007669"/>
    <property type="project" value="InterPro"/>
</dbReference>
<dbReference type="PANTHER" id="PTHR12534:SF0">
    <property type="entry name" value="SMALL RIBOSOMAL SUBUNIT PROTEIN US2M"/>
    <property type="match status" value="1"/>
</dbReference>
<keyword evidence="3" id="KW-0007">Acetylation</keyword>
<dbReference type="OrthoDB" id="2320368at2759"/>
<dbReference type="PANTHER" id="PTHR12534">
    <property type="entry name" value="30S RIBOSOMAL PROTEIN S2 PROKARYOTIC AND ORGANELLAR"/>
    <property type="match status" value="1"/>
</dbReference>
<dbReference type="AlphaFoldDB" id="G3AUM9"/>
<evidence type="ECO:0000256" key="5">
    <source>
        <dbReference type="RuleBase" id="RU003631"/>
    </source>
</evidence>
<evidence type="ECO:0000256" key="6">
    <source>
        <dbReference type="SAM" id="MobiDB-lite"/>
    </source>
</evidence>
<dbReference type="eggNOG" id="KOG0832">
    <property type="taxonomic scope" value="Eukaryota"/>
</dbReference>
<dbReference type="InterPro" id="IPR005706">
    <property type="entry name" value="Ribosomal_uS2_bac/mit/plastid"/>
</dbReference>
<dbReference type="HOGENOM" id="CLU_040318_4_3_1"/>
<dbReference type="Gene3D" id="3.40.50.10490">
    <property type="entry name" value="Glucose-6-phosphate isomerase like protein, domain 1"/>
    <property type="match status" value="1"/>
</dbReference>
<evidence type="ECO:0000256" key="3">
    <source>
        <dbReference type="ARBA" id="ARBA00022990"/>
    </source>
</evidence>
<dbReference type="GO" id="GO:0003735">
    <property type="term" value="F:structural constituent of ribosome"/>
    <property type="evidence" value="ECO:0007669"/>
    <property type="project" value="EnsemblFungi"/>
</dbReference>
<dbReference type="CDD" id="cd01425">
    <property type="entry name" value="RPS2"/>
    <property type="match status" value="1"/>
</dbReference>
<evidence type="ECO:0000313" key="7">
    <source>
        <dbReference type="EMBL" id="EGW30585.1"/>
    </source>
</evidence>
<dbReference type="OMA" id="RNCINEC"/>
<organism evidence="8">
    <name type="scientific">Spathaspora passalidarum (strain NRRL Y-27907 / 11-Y1)</name>
    <dbReference type="NCBI Taxonomy" id="619300"/>
    <lineage>
        <taxon>Eukaryota</taxon>
        <taxon>Fungi</taxon>
        <taxon>Dikarya</taxon>
        <taxon>Ascomycota</taxon>
        <taxon>Saccharomycotina</taxon>
        <taxon>Pichiomycetes</taxon>
        <taxon>Debaryomycetaceae</taxon>
        <taxon>Spathaspora</taxon>
    </lineage>
</organism>
<dbReference type="FunCoup" id="G3AUM9">
    <property type="interactions" value="779"/>
</dbReference>
<dbReference type="InterPro" id="IPR018130">
    <property type="entry name" value="Ribosomal_uS2_CS"/>
</dbReference>
<evidence type="ECO:0000313" key="8">
    <source>
        <dbReference type="Proteomes" id="UP000000709"/>
    </source>
</evidence>
<feature type="region of interest" description="Disordered" evidence="6">
    <location>
        <begin position="95"/>
        <end position="116"/>
    </location>
</feature>
<name>G3AUM9_SPAPN</name>
<proteinExistence type="inferred from homology"/>
<sequence length="408" mass="45627">MSQKELRNKEIQEALALEEEAFQRSKEIRELKFQTVEMISSLNKTPSTLINSRLQKLQQDLDNLPADKVKQLDEELQEFMNSQVALPTIDSINRPWVSKNSSDDSSSRLVPTQSKFGSYPNLRTTPDYKGYSDQELYLRQLNHARLCGKAGSKLSNVYRPHHDIRYPPSVNDTTIANLMAAGCHFGTSKQSWRESTQPFIYGEYNGIHLIDLNVTIERLKYACNVIKGVAEKGGIIVYVGTHKNTSVQNALIAAAKKSKGYYVSKRWIPGIISNFIEVTGQIKKEIMVEVDMEDNLTGNNDLRFHGKVLKPDLVVLLNPLENRNCVNECAASNIPTVGLCDTDMEPSLLTYPIPCNDDSIRAVTLMLGILSRAAEDGMNARLNAINEHKEAQAEIAKAINSSEKAAIQ</sequence>
<dbReference type="Proteomes" id="UP000000709">
    <property type="component" value="Unassembled WGS sequence"/>
</dbReference>
<dbReference type="GeneID" id="18874744"/>
<dbReference type="KEGG" id="spaa:SPAPADRAFT_63428"/>
<reference evidence="7 8" key="1">
    <citation type="journal article" date="2011" name="Proc. Natl. Acad. Sci. U.S.A.">
        <title>Comparative genomics of xylose-fermenting fungi for enhanced biofuel production.</title>
        <authorList>
            <person name="Wohlbach D.J."/>
            <person name="Kuo A."/>
            <person name="Sato T.K."/>
            <person name="Potts K.M."/>
            <person name="Salamov A.A."/>
            <person name="LaButti K.M."/>
            <person name="Sun H."/>
            <person name="Clum A."/>
            <person name="Pangilinan J.L."/>
            <person name="Lindquist E.A."/>
            <person name="Lucas S."/>
            <person name="Lapidus A."/>
            <person name="Jin M."/>
            <person name="Gunawan C."/>
            <person name="Balan V."/>
            <person name="Dale B.E."/>
            <person name="Jeffries T.W."/>
            <person name="Zinkel R."/>
            <person name="Barry K.W."/>
            <person name="Grigoriev I.V."/>
            <person name="Gasch A.P."/>
        </authorList>
    </citation>
    <scope>NUCLEOTIDE SEQUENCE [LARGE SCALE GENOMIC DNA]</scope>
    <source>
        <strain evidence="8">NRRL Y-27907 / 11-Y1</strain>
    </source>
</reference>
<keyword evidence="8" id="KW-1185">Reference proteome</keyword>
<dbReference type="EMBL" id="GL996505">
    <property type="protein sequence ID" value="EGW30585.1"/>
    <property type="molecule type" value="Genomic_DNA"/>
</dbReference>
<dbReference type="PRINTS" id="PR00395">
    <property type="entry name" value="RIBOSOMALS2"/>
</dbReference>
<evidence type="ECO:0000256" key="1">
    <source>
        <dbReference type="ARBA" id="ARBA00006242"/>
    </source>
</evidence>
<dbReference type="NCBIfam" id="TIGR01011">
    <property type="entry name" value="rpsB_bact"/>
    <property type="match status" value="1"/>
</dbReference>
<dbReference type="SUPFAM" id="SSF52313">
    <property type="entry name" value="Ribosomal protein S2"/>
    <property type="match status" value="1"/>
</dbReference>
<dbReference type="InParanoid" id="G3AUM9"/>
<comment type="similarity">
    <text evidence="1 5">Belongs to the universal ribosomal protein uS2 family.</text>
</comment>
<keyword evidence="2 5" id="KW-0689">Ribosomal protein</keyword>
<gene>
    <name evidence="7" type="ORF">SPAPADRAFT_63428</name>
</gene>
<dbReference type="HAMAP" id="MF_00291_B">
    <property type="entry name" value="Ribosomal_uS2_B"/>
    <property type="match status" value="1"/>
</dbReference>
<dbReference type="RefSeq" id="XP_007377556.1">
    <property type="nucleotide sequence ID" value="XM_007377494.1"/>
</dbReference>
<evidence type="ECO:0000256" key="2">
    <source>
        <dbReference type="ARBA" id="ARBA00022980"/>
    </source>
</evidence>
<dbReference type="InterPro" id="IPR023591">
    <property type="entry name" value="Ribosomal_uS2_flav_dom_sf"/>
</dbReference>
<dbReference type="GO" id="GO:0005763">
    <property type="term" value="C:mitochondrial small ribosomal subunit"/>
    <property type="evidence" value="ECO:0007669"/>
    <property type="project" value="EnsemblFungi"/>
</dbReference>
<evidence type="ECO:0008006" key="9">
    <source>
        <dbReference type="Google" id="ProtNLM"/>
    </source>
</evidence>
<dbReference type="InterPro" id="IPR001865">
    <property type="entry name" value="Ribosomal_uS2"/>
</dbReference>
<dbReference type="STRING" id="619300.G3AUM9"/>
<dbReference type="Pfam" id="PF00318">
    <property type="entry name" value="Ribosomal_S2"/>
    <property type="match status" value="1"/>
</dbReference>